<comment type="caution">
    <text evidence="1">The sequence shown here is derived from an EMBL/GenBank/DDBJ whole genome shotgun (WGS) entry which is preliminary data.</text>
</comment>
<proteinExistence type="predicted"/>
<evidence type="ECO:0000313" key="1">
    <source>
        <dbReference type="EMBL" id="MCY9546321.1"/>
    </source>
</evidence>
<dbReference type="Proteomes" id="UP001527052">
    <property type="component" value="Unassembled WGS sequence"/>
</dbReference>
<accession>A0ABT4EPA2</accession>
<name>A0ABT4EPA2_9BACI</name>
<dbReference type="RefSeq" id="WP_268636536.1">
    <property type="nucleotide sequence ID" value="NZ_JAMDLZ010000007.1"/>
</dbReference>
<reference evidence="1 2" key="1">
    <citation type="submission" date="2022-05" db="EMBL/GenBank/DDBJ databases">
        <title>Genome Sequencing of Bee-Associated Microbes.</title>
        <authorList>
            <person name="Dunlap C."/>
        </authorList>
    </citation>
    <scope>NUCLEOTIDE SEQUENCE [LARGE SCALE GENOMIC DNA]</scope>
    <source>
        <strain evidence="1 2">NRRL BD-083</strain>
    </source>
</reference>
<evidence type="ECO:0000313" key="2">
    <source>
        <dbReference type="Proteomes" id="UP001527052"/>
    </source>
</evidence>
<organism evidence="1 2">
    <name type="scientific">Lysinibacillus xylanilyticus</name>
    <dbReference type="NCBI Taxonomy" id="582475"/>
    <lineage>
        <taxon>Bacteria</taxon>
        <taxon>Bacillati</taxon>
        <taxon>Bacillota</taxon>
        <taxon>Bacilli</taxon>
        <taxon>Bacillales</taxon>
        <taxon>Bacillaceae</taxon>
        <taxon>Lysinibacillus</taxon>
    </lineage>
</organism>
<gene>
    <name evidence="1" type="ORF">M5W82_05105</name>
</gene>
<dbReference type="EMBL" id="JAMDLZ010000007">
    <property type="protein sequence ID" value="MCY9546321.1"/>
    <property type="molecule type" value="Genomic_DNA"/>
</dbReference>
<protein>
    <submittedName>
        <fullName evidence="1">Exosporium protein C</fullName>
    </submittedName>
</protein>
<keyword evidence="2" id="KW-1185">Reference proteome</keyword>
<sequence>MAQVLDYQATEPLSTFNPNTAFPIPQAPFRVLLASIQISIPGTASRNNHVELLASIGVAGVTNISQIVFRVFRNGKEIYNTQNGVESAASEQNYIFTFQAIDSNLPAGTSFYQVFAENITPNTQASVVGPVSFSGLAIKS</sequence>